<dbReference type="PANTHER" id="PTHR33209:SF1">
    <property type="entry name" value="PEPTIDASE S49 DOMAIN-CONTAINING PROTEIN"/>
    <property type="match status" value="1"/>
</dbReference>
<comment type="caution">
    <text evidence="6">The sequence shown here is derived from an EMBL/GenBank/DDBJ whole genome shotgun (WGS) entry which is preliminary data.</text>
</comment>
<evidence type="ECO:0000313" key="7">
    <source>
        <dbReference type="Proteomes" id="UP000244080"/>
    </source>
</evidence>
<protein>
    <recommendedName>
        <fullName evidence="5">Peptidase S49 domain-containing protein</fullName>
    </recommendedName>
</protein>
<evidence type="ECO:0000313" key="6">
    <source>
        <dbReference type="EMBL" id="PTP11775.1"/>
    </source>
</evidence>
<dbReference type="Pfam" id="PF01343">
    <property type="entry name" value="Peptidase_S49"/>
    <property type="match status" value="1"/>
</dbReference>
<reference evidence="6 7" key="1">
    <citation type="submission" date="2017-11" db="EMBL/GenBank/DDBJ databases">
        <title>Population delineation of vibrios coincides with oyster pathogenicity.</title>
        <authorList>
            <person name="Bruto M."/>
            <person name="Labreuche Y."/>
            <person name="James A."/>
            <person name="Piel D."/>
            <person name="Chenivesse S."/>
            <person name="Petton B."/>
            <person name="Polz M.F."/>
            <person name="Le Roux F."/>
        </authorList>
    </citation>
    <scope>NUCLEOTIDE SEQUENCE [LARGE SCALE GENOMIC DNA]</scope>
    <source>
        <strain evidence="6 7">1F_55</strain>
    </source>
</reference>
<comment type="similarity">
    <text evidence="1">Belongs to the peptidase S49 family.</text>
</comment>
<dbReference type="GO" id="GO:0006508">
    <property type="term" value="P:proteolysis"/>
    <property type="evidence" value="ECO:0007669"/>
    <property type="project" value="UniProtKB-KW"/>
</dbReference>
<evidence type="ECO:0000256" key="4">
    <source>
        <dbReference type="ARBA" id="ARBA00022825"/>
    </source>
</evidence>
<gene>
    <name evidence="6" type="ORF">CWO36_24145</name>
</gene>
<evidence type="ECO:0000259" key="5">
    <source>
        <dbReference type="Pfam" id="PF01343"/>
    </source>
</evidence>
<keyword evidence="2" id="KW-0645">Protease</keyword>
<accession>A0A2T5DXI4</accession>
<keyword evidence="4" id="KW-0720">Serine protease</keyword>
<evidence type="ECO:0000256" key="3">
    <source>
        <dbReference type="ARBA" id="ARBA00022801"/>
    </source>
</evidence>
<proteinExistence type="inferred from homology"/>
<dbReference type="InterPro" id="IPR033855">
    <property type="entry name" value="Protein_C"/>
</dbReference>
<dbReference type="InterPro" id="IPR002142">
    <property type="entry name" value="Peptidase_S49"/>
</dbReference>
<dbReference type="InterPro" id="IPR029045">
    <property type="entry name" value="ClpP/crotonase-like_dom_sf"/>
</dbReference>
<evidence type="ECO:0000256" key="1">
    <source>
        <dbReference type="ARBA" id="ARBA00008683"/>
    </source>
</evidence>
<dbReference type="GO" id="GO:0008236">
    <property type="term" value="F:serine-type peptidase activity"/>
    <property type="evidence" value="ECO:0007669"/>
    <property type="project" value="UniProtKB-KW"/>
</dbReference>
<dbReference type="AlphaFoldDB" id="A0A2T5DXI4"/>
<dbReference type="SUPFAM" id="SSF52096">
    <property type="entry name" value="ClpP/crotonase"/>
    <property type="match status" value="1"/>
</dbReference>
<name>A0A2T5DXI4_VIBSP</name>
<dbReference type="Proteomes" id="UP000244080">
    <property type="component" value="Unassembled WGS sequence"/>
</dbReference>
<dbReference type="CDD" id="cd07022">
    <property type="entry name" value="S49_Sppa_36K_type"/>
    <property type="match status" value="1"/>
</dbReference>
<dbReference type="PANTHER" id="PTHR33209">
    <property type="entry name" value="PROTEASE 4"/>
    <property type="match status" value="1"/>
</dbReference>
<keyword evidence="3" id="KW-0378">Hydrolase</keyword>
<dbReference type="RefSeq" id="WP_017085705.1">
    <property type="nucleotide sequence ID" value="NZ_CAWNZY010000082.1"/>
</dbReference>
<organism evidence="6 7">
    <name type="scientific">Vibrio splendidus</name>
    <dbReference type="NCBI Taxonomy" id="29497"/>
    <lineage>
        <taxon>Bacteria</taxon>
        <taxon>Pseudomonadati</taxon>
        <taxon>Pseudomonadota</taxon>
        <taxon>Gammaproteobacteria</taxon>
        <taxon>Vibrionales</taxon>
        <taxon>Vibrionaceae</taxon>
        <taxon>Vibrio</taxon>
    </lineage>
</organism>
<dbReference type="Gene3D" id="3.90.226.10">
    <property type="entry name" value="2-enoyl-CoA Hydratase, Chain A, domain 1"/>
    <property type="match status" value="1"/>
</dbReference>
<feature type="domain" description="Peptidase S49" evidence="5">
    <location>
        <begin position="136"/>
        <end position="272"/>
    </location>
</feature>
<evidence type="ECO:0000256" key="2">
    <source>
        <dbReference type="ARBA" id="ARBA00022670"/>
    </source>
</evidence>
<dbReference type="EMBL" id="PIGA01000068">
    <property type="protein sequence ID" value="PTP11775.1"/>
    <property type="molecule type" value="Genomic_DNA"/>
</dbReference>
<sequence length="275" mass="29216">MKRMLALGWLESTCWAVDDNTLKIMADIAAGITGNTSIEALLSSQPMALEGRVGTKSGHAMQKRGRVAVISVRGVISRYANLFQLICGGTSVQLLAKDYNQALNDPSVSAIMLDIDSPGGEVSGIHEMSEMIFAGRSKKKTVAYIGGQGCSAAYWLASSASEVVIDATASVGSIGVVMTLQRNKKNENIEFVSSQSPKKHLDPASSAGRSECQKHLDVLAGVFIDRVARNMKVNRSTVLKDFGRGGVLMGKAAVKNKMVHKLGSFEGVIKQLGGV</sequence>